<evidence type="ECO:0000313" key="3">
    <source>
        <dbReference type="Proteomes" id="UP000807716"/>
    </source>
</evidence>
<dbReference type="OrthoDB" id="2417582at2759"/>
<dbReference type="EMBL" id="JAAAJB010000747">
    <property type="protein sequence ID" value="KAG0251481.1"/>
    <property type="molecule type" value="Genomic_DNA"/>
</dbReference>
<feature type="compositionally biased region" description="Gly residues" evidence="1">
    <location>
        <begin position="125"/>
        <end position="134"/>
    </location>
</feature>
<dbReference type="Proteomes" id="UP000807716">
    <property type="component" value="Unassembled WGS sequence"/>
</dbReference>
<feature type="compositionally biased region" description="Polar residues" evidence="1">
    <location>
        <begin position="234"/>
        <end position="252"/>
    </location>
</feature>
<reference evidence="2" key="1">
    <citation type="journal article" date="2020" name="Fungal Divers.">
        <title>Resolving the Mortierellaceae phylogeny through synthesis of multi-gene phylogenetics and phylogenomics.</title>
        <authorList>
            <person name="Vandepol N."/>
            <person name="Liber J."/>
            <person name="Desiro A."/>
            <person name="Na H."/>
            <person name="Kennedy M."/>
            <person name="Barry K."/>
            <person name="Grigoriev I.V."/>
            <person name="Miller A.N."/>
            <person name="O'Donnell K."/>
            <person name="Stajich J.E."/>
            <person name="Bonito G."/>
        </authorList>
    </citation>
    <scope>NUCLEOTIDE SEQUENCE</scope>
    <source>
        <strain evidence="2">BC1065</strain>
    </source>
</reference>
<evidence type="ECO:0000256" key="1">
    <source>
        <dbReference type="SAM" id="MobiDB-lite"/>
    </source>
</evidence>
<sequence length="302" mass="33056">MSKYAPLFDLHKITQLLYTSTGKFSIYSRVLLDKHHLHSTTASSLVHDLGTEAWVLSAFSGTSWFERKYHEDELDDLLEAAGDVDWASFTTRVKRAIQSGHMHLHEVSHGRECVLTIDNELATSKGGGESGGGSSSEATRTGQQVELRVELTRVATETKNQQVCEFVFDLVEFAQRHGCMIGGPGEGRSSRSTTGVDSGNENVGNKDFESLKLERDNYKNEAAQLKQQLERLQASVSSMPGGSQLVSGGTSRPRSKAGKNAMLSAHLANKKRKGQSLVNPRVRAVPKAKGTEFDDDDDDEDG</sequence>
<feature type="region of interest" description="Disordered" evidence="1">
    <location>
        <begin position="233"/>
        <end position="302"/>
    </location>
</feature>
<proteinExistence type="predicted"/>
<dbReference type="AlphaFoldDB" id="A0A9P6PPU9"/>
<protein>
    <submittedName>
        <fullName evidence="2">Uncharacterized protein</fullName>
    </submittedName>
</protein>
<accession>A0A9P6PPU9</accession>
<feature type="region of interest" description="Disordered" evidence="1">
    <location>
        <begin position="181"/>
        <end position="211"/>
    </location>
</feature>
<keyword evidence="3" id="KW-1185">Reference proteome</keyword>
<feature type="region of interest" description="Disordered" evidence="1">
    <location>
        <begin position="122"/>
        <end position="144"/>
    </location>
</feature>
<organism evidence="2 3">
    <name type="scientific">Actinomortierella ambigua</name>
    <dbReference type="NCBI Taxonomy" id="1343610"/>
    <lineage>
        <taxon>Eukaryota</taxon>
        <taxon>Fungi</taxon>
        <taxon>Fungi incertae sedis</taxon>
        <taxon>Mucoromycota</taxon>
        <taxon>Mortierellomycotina</taxon>
        <taxon>Mortierellomycetes</taxon>
        <taxon>Mortierellales</taxon>
        <taxon>Mortierellaceae</taxon>
        <taxon>Actinomortierella</taxon>
    </lineage>
</organism>
<comment type="caution">
    <text evidence="2">The sequence shown here is derived from an EMBL/GenBank/DDBJ whole genome shotgun (WGS) entry which is preliminary data.</text>
</comment>
<gene>
    <name evidence="2" type="ORF">DFQ27_008726</name>
</gene>
<feature type="compositionally biased region" description="Acidic residues" evidence="1">
    <location>
        <begin position="293"/>
        <end position="302"/>
    </location>
</feature>
<feature type="compositionally biased region" description="Polar residues" evidence="1">
    <location>
        <begin position="190"/>
        <end position="203"/>
    </location>
</feature>
<name>A0A9P6PPU9_9FUNG</name>
<evidence type="ECO:0000313" key="2">
    <source>
        <dbReference type="EMBL" id="KAG0251481.1"/>
    </source>
</evidence>